<comment type="caution">
    <text evidence="3">The sequence shown here is derived from an EMBL/GenBank/DDBJ whole genome shotgun (WGS) entry which is preliminary data.</text>
</comment>
<dbReference type="EMBL" id="QFOD01000017">
    <property type="protein sequence ID" value="PZP29691.1"/>
    <property type="molecule type" value="Genomic_DNA"/>
</dbReference>
<gene>
    <name evidence="3" type="ORF">DI603_16655</name>
</gene>
<dbReference type="Pfam" id="PF00534">
    <property type="entry name" value="Glycos_transf_1"/>
    <property type="match status" value="1"/>
</dbReference>
<accession>A0A2W5DCU2</accession>
<dbReference type="PANTHER" id="PTHR12526">
    <property type="entry name" value="GLYCOSYLTRANSFERASE"/>
    <property type="match status" value="1"/>
</dbReference>
<dbReference type="InterPro" id="IPR001296">
    <property type="entry name" value="Glyco_trans_1"/>
</dbReference>
<dbReference type="Gene3D" id="3.40.50.2000">
    <property type="entry name" value="Glycogen Phosphorylase B"/>
    <property type="match status" value="2"/>
</dbReference>
<evidence type="ECO:0000313" key="4">
    <source>
        <dbReference type="Proteomes" id="UP000249633"/>
    </source>
</evidence>
<evidence type="ECO:0000313" key="3">
    <source>
        <dbReference type="EMBL" id="PZP29691.1"/>
    </source>
</evidence>
<dbReference type="InterPro" id="IPR028098">
    <property type="entry name" value="Glyco_trans_4-like_N"/>
</dbReference>
<reference evidence="3 4" key="1">
    <citation type="submission" date="2017-08" db="EMBL/GenBank/DDBJ databases">
        <title>Infants hospitalized years apart are colonized by the same room-sourced microbial strains.</title>
        <authorList>
            <person name="Brooks B."/>
            <person name="Olm M.R."/>
            <person name="Firek B.A."/>
            <person name="Baker R."/>
            <person name="Thomas B.C."/>
            <person name="Morowitz M.J."/>
            <person name="Banfield J.F."/>
        </authorList>
    </citation>
    <scope>NUCLEOTIDE SEQUENCE [LARGE SCALE GENOMIC DNA]</scope>
    <source>
        <strain evidence="3">S2_012_000_R2_81</strain>
    </source>
</reference>
<dbReference type="SUPFAM" id="SSF53756">
    <property type="entry name" value="UDP-Glycosyltransferase/glycogen phosphorylase"/>
    <property type="match status" value="1"/>
</dbReference>
<name>A0A2W5DCU2_9BURK</name>
<sequence>MQDQVKALMAQGHDVRVVHPVPAAPFPIRHLKAEYRALAALPQHEVADGVQVYHPRYVTLPRHWLFERVGGWMAAALRPLLKTLHAEWPFELIHAHATYPCGFAANQLRDELFPRLPVVHTIHRTCIIDAPNYNAACFERVRESLEGADFNIFVSREGQGLGLQYTQQRIAPRSEHIDNGVDPVKFSLSEADRAEVAALKQQSAGCWNLVFVGYLKEVKGVKELLDAVRRLVLEEQRPLRLWLVGENHLGSYVGDYLVRHGLQDHVRLVGAVPHGRVKLWMSFADAFILPSHSEGTPTVMFEALFLGVPSIFSRVGGVGDVATHDENALLIPPRSVEAIGSAVRRLMDDAGLARRLGEAAHELIERRFTWARNAEAVSAVYRGLAGPQPSAGER</sequence>
<dbReference type="Pfam" id="PF13439">
    <property type="entry name" value="Glyco_transf_4"/>
    <property type="match status" value="1"/>
</dbReference>
<organism evidence="3 4">
    <name type="scientific">Roseateles depolymerans</name>
    <dbReference type="NCBI Taxonomy" id="76731"/>
    <lineage>
        <taxon>Bacteria</taxon>
        <taxon>Pseudomonadati</taxon>
        <taxon>Pseudomonadota</taxon>
        <taxon>Betaproteobacteria</taxon>
        <taxon>Burkholderiales</taxon>
        <taxon>Sphaerotilaceae</taxon>
        <taxon>Roseateles</taxon>
    </lineage>
</organism>
<dbReference type="Proteomes" id="UP000249633">
    <property type="component" value="Unassembled WGS sequence"/>
</dbReference>
<feature type="domain" description="Glycosyltransferase subfamily 4-like N-terminal" evidence="2">
    <location>
        <begin position="3"/>
        <end position="183"/>
    </location>
</feature>
<dbReference type="GO" id="GO:0016757">
    <property type="term" value="F:glycosyltransferase activity"/>
    <property type="evidence" value="ECO:0007669"/>
    <property type="project" value="InterPro"/>
</dbReference>
<evidence type="ECO:0000259" key="2">
    <source>
        <dbReference type="Pfam" id="PF13439"/>
    </source>
</evidence>
<feature type="domain" description="Glycosyl transferase family 1" evidence="1">
    <location>
        <begin position="209"/>
        <end position="361"/>
    </location>
</feature>
<proteinExistence type="predicted"/>
<evidence type="ECO:0000259" key="1">
    <source>
        <dbReference type="Pfam" id="PF00534"/>
    </source>
</evidence>
<dbReference type="CDD" id="cd03801">
    <property type="entry name" value="GT4_PimA-like"/>
    <property type="match status" value="1"/>
</dbReference>
<protein>
    <submittedName>
        <fullName evidence="3">Uncharacterized protein</fullName>
    </submittedName>
</protein>
<dbReference type="AlphaFoldDB" id="A0A2W5DCU2"/>